<dbReference type="EMBL" id="SMBT01000003">
    <property type="protein sequence ID" value="TCU88689.1"/>
    <property type="molecule type" value="Genomic_DNA"/>
</dbReference>
<dbReference type="AlphaFoldDB" id="A0A377Q933"/>
<keyword evidence="5" id="KW-1185">Reference proteome</keyword>
<name>A0A377Q933_9NEIS</name>
<evidence type="ECO:0000256" key="1">
    <source>
        <dbReference type="SAM" id="Phobius"/>
    </source>
</evidence>
<organism evidence="2 4">
    <name type="scientific">Iodobacter fluviatilis</name>
    <dbReference type="NCBI Taxonomy" id="537"/>
    <lineage>
        <taxon>Bacteria</taxon>
        <taxon>Pseudomonadati</taxon>
        <taxon>Pseudomonadota</taxon>
        <taxon>Betaproteobacteria</taxon>
        <taxon>Neisseriales</taxon>
        <taxon>Chitinibacteraceae</taxon>
        <taxon>Iodobacter</taxon>
    </lineage>
</organism>
<evidence type="ECO:0000313" key="5">
    <source>
        <dbReference type="Proteomes" id="UP000295794"/>
    </source>
</evidence>
<feature type="transmembrane region" description="Helical" evidence="1">
    <location>
        <begin position="6"/>
        <end position="24"/>
    </location>
</feature>
<dbReference type="Proteomes" id="UP000255108">
    <property type="component" value="Unassembled WGS sequence"/>
</dbReference>
<reference evidence="3 5" key="2">
    <citation type="submission" date="2019-03" db="EMBL/GenBank/DDBJ databases">
        <title>Genomic Encyclopedia of Type Strains, Phase IV (KMG-IV): sequencing the most valuable type-strain genomes for metagenomic binning, comparative biology and taxonomic classification.</title>
        <authorList>
            <person name="Goeker M."/>
        </authorList>
    </citation>
    <scope>NUCLEOTIDE SEQUENCE [LARGE SCALE GENOMIC DNA]</scope>
    <source>
        <strain evidence="3 5">DSM 3764</strain>
    </source>
</reference>
<dbReference type="Proteomes" id="UP000295794">
    <property type="component" value="Unassembled WGS sequence"/>
</dbReference>
<reference evidence="2 4" key="1">
    <citation type="submission" date="2018-06" db="EMBL/GenBank/DDBJ databases">
        <authorList>
            <consortium name="Pathogen Informatics"/>
            <person name="Doyle S."/>
        </authorList>
    </citation>
    <scope>NUCLEOTIDE SEQUENCE [LARGE SCALE GENOMIC DNA]</scope>
    <source>
        <strain evidence="2 4">NCTC11159</strain>
    </source>
</reference>
<sequence>MKTTSHLLVLFFVAFVHITLYLIIVNAHEESIKDAQVSMIVPAESFHNNGRLA</sequence>
<gene>
    <name evidence="3" type="ORF">EV682_103273</name>
    <name evidence="2" type="ORF">NCTC11159_02312</name>
</gene>
<dbReference type="EMBL" id="UGHR01000001">
    <property type="protein sequence ID" value="STQ91240.1"/>
    <property type="molecule type" value="Genomic_DNA"/>
</dbReference>
<dbReference type="RefSeq" id="WP_165928641.1">
    <property type="nucleotide sequence ID" value="NZ_CAWOLO010000003.1"/>
</dbReference>
<evidence type="ECO:0000313" key="4">
    <source>
        <dbReference type="Proteomes" id="UP000255108"/>
    </source>
</evidence>
<evidence type="ECO:0000313" key="3">
    <source>
        <dbReference type="EMBL" id="TCU88689.1"/>
    </source>
</evidence>
<keyword evidence="1" id="KW-1133">Transmembrane helix</keyword>
<keyword evidence="1" id="KW-0472">Membrane</keyword>
<evidence type="ECO:0000313" key="2">
    <source>
        <dbReference type="EMBL" id="STQ91240.1"/>
    </source>
</evidence>
<accession>A0A377Q933</accession>
<proteinExistence type="predicted"/>
<keyword evidence="1" id="KW-0812">Transmembrane</keyword>
<protein>
    <submittedName>
        <fullName evidence="2">Uncharacterized protein</fullName>
    </submittedName>
</protein>